<dbReference type="EMBL" id="BMQS01000024">
    <property type="protein sequence ID" value="GGU02983.1"/>
    <property type="molecule type" value="Genomic_DNA"/>
</dbReference>
<feature type="transmembrane region" description="Helical" evidence="1">
    <location>
        <begin position="7"/>
        <end position="27"/>
    </location>
</feature>
<reference evidence="3" key="4">
    <citation type="submission" date="2020-09" db="EMBL/GenBank/DDBJ databases">
        <authorList>
            <person name="Sun Q."/>
            <person name="Ohkuma M."/>
        </authorList>
    </citation>
    <scope>NUCLEOTIDE SEQUENCE</scope>
    <source>
        <strain evidence="3">JCM 31740</strain>
    </source>
</reference>
<evidence type="ECO:0000313" key="2">
    <source>
        <dbReference type="EMBL" id="BBD72214.1"/>
    </source>
</evidence>
<evidence type="ECO:0000256" key="1">
    <source>
        <dbReference type="SAM" id="Phobius"/>
    </source>
</evidence>
<dbReference type="Proteomes" id="UP000276741">
    <property type="component" value="Chromosome"/>
</dbReference>
<accession>A0A348B212</accession>
<dbReference type="GeneID" id="38666106"/>
<feature type="transmembrane region" description="Helical" evidence="1">
    <location>
        <begin position="47"/>
        <end position="66"/>
    </location>
</feature>
<keyword evidence="1" id="KW-0812">Transmembrane</keyword>
<dbReference type="KEGG" id="sacd:HS1genome_0603"/>
<name>A0A348B212_9CREN</name>
<keyword evidence="1" id="KW-1133">Transmembrane helix</keyword>
<gene>
    <name evidence="3" type="ORF">GCM10007116_20000</name>
    <name evidence="2" type="ORF">HS1genome_0603</name>
</gene>
<dbReference type="AlphaFoldDB" id="A0A348B212"/>
<dbReference type="Proteomes" id="UP000616143">
    <property type="component" value="Unassembled WGS sequence"/>
</dbReference>
<dbReference type="RefSeq" id="WP_126449573.1">
    <property type="nucleotide sequence ID" value="NZ_AP018553.1"/>
</dbReference>
<sequence>MNAKMWGLILAGAVVEAVAIVILVSYGFGLLKPAPASFIFVPGVTDYLGIVLSIIGLGLIMGGGYLKQ</sequence>
<evidence type="ECO:0000313" key="4">
    <source>
        <dbReference type="Proteomes" id="UP000276741"/>
    </source>
</evidence>
<reference evidence="2" key="3">
    <citation type="journal article" date="2019" name="BMC Res. Notes">
        <title>Complete genome sequence of the Sulfodiicoccus acidiphilus strain HS-1T, the first crenarchaeon that lacks polB3, isolated from an acidic hot spring in Ohwaku-dani, Hakone, Japan.</title>
        <authorList>
            <person name="Sakai H.D."/>
            <person name="Kurosawa N."/>
        </authorList>
    </citation>
    <scope>NUCLEOTIDE SEQUENCE</scope>
    <source>
        <strain evidence="2">HS-1</strain>
    </source>
</reference>
<evidence type="ECO:0000313" key="3">
    <source>
        <dbReference type="EMBL" id="GGU02983.1"/>
    </source>
</evidence>
<organism evidence="2 4">
    <name type="scientific">Sulfodiicoccus acidiphilus</name>
    <dbReference type="NCBI Taxonomy" id="1670455"/>
    <lineage>
        <taxon>Archaea</taxon>
        <taxon>Thermoproteota</taxon>
        <taxon>Thermoprotei</taxon>
        <taxon>Sulfolobales</taxon>
        <taxon>Sulfolobaceae</taxon>
        <taxon>Sulfodiicoccus</taxon>
    </lineage>
</organism>
<keyword evidence="1" id="KW-0472">Membrane</keyword>
<protein>
    <submittedName>
        <fullName evidence="2">Uncharacterized protein</fullName>
    </submittedName>
</protein>
<proteinExistence type="predicted"/>
<keyword evidence="4" id="KW-1185">Reference proteome</keyword>
<dbReference type="EMBL" id="AP018553">
    <property type="protein sequence ID" value="BBD72214.1"/>
    <property type="molecule type" value="Genomic_DNA"/>
</dbReference>
<reference evidence="4" key="2">
    <citation type="submission" date="2018-04" db="EMBL/GenBank/DDBJ databases">
        <title>Complete genome sequence of Sulfodiicoccus acidiphilus strain HS-1.</title>
        <authorList>
            <person name="Sakai H.D."/>
            <person name="Kurosawa N."/>
        </authorList>
    </citation>
    <scope>NUCLEOTIDE SEQUENCE [LARGE SCALE GENOMIC DNA]</scope>
    <source>
        <strain evidence="4">HS-1</strain>
    </source>
</reference>
<reference evidence="3" key="1">
    <citation type="journal article" date="2014" name="Int. J. Syst. Evol. Microbiol.">
        <title>Complete genome sequence of Corynebacterium casei LMG S-19264T (=DSM 44701T), isolated from a smear-ripened cheese.</title>
        <authorList>
            <consortium name="US DOE Joint Genome Institute (JGI-PGF)"/>
            <person name="Walter F."/>
            <person name="Albersmeier A."/>
            <person name="Kalinowski J."/>
            <person name="Ruckert C."/>
        </authorList>
    </citation>
    <scope>NUCLEOTIDE SEQUENCE</scope>
    <source>
        <strain evidence="3">JCM 31740</strain>
    </source>
</reference>